<proteinExistence type="predicted"/>
<dbReference type="Pfam" id="PF22772">
    <property type="entry name" value="WsaF_C"/>
    <property type="match status" value="1"/>
</dbReference>
<dbReference type="Proteomes" id="UP000182284">
    <property type="component" value="Unassembled WGS sequence"/>
</dbReference>
<accession>A0A1G7KSP9</accession>
<name>A0A1G7KSP9_9RHOB</name>
<evidence type="ECO:0000313" key="2">
    <source>
        <dbReference type="EMBL" id="SDF39960.1"/>
    </source>
</evidence>
<dbReference type="Gene3D" id="3.40.50.11090">
    <property type="match status" value="1"/>
</dbReference>
<feature type="domain" description="WsaF C-terminal" evidence="1">
    <location>
        <begin position="455"/>
        <end position="592"/>
    </location>
</feature>
<sequence length="635" mass="72223">MNAQDTIADTPNVIDLLVAEGFDAAWYETTYRDEIAQHSLEGESPLDFYRRLGGFLGHDPHDGFSEILYRKKNTDVRKNVTQASGATGFRHWLEFGVNETGRHPFTKSQIDLARQTYLALDRRFLEKTYGARMAGYPTVVDYYFSQVTQEELSPSAEFSESGYRDLYEDVAIAIKENLIASGFQHFLLVRTKEVRHVVSHDQYLKSLAEKKSAQQEAETRLALEDNLPGVTALAALDMLNAMEFYGGKVKVRRTEAQGPGGLLVLVPDFLPEILFGGYLAFYGFLRKLSEQTGIGLRLMVINHSSMEKHEGNLLRMRIKMPKIYNMFHGFQKFDAQTRAVDIPANYHVISYCAELHRIAQKIATSANQKPIFFIQEYEPDFHANTDMRSFNESAFFLPHDAVYNSHKLIEFFQKKTPVFERAGKDYRYTAIENQLVRLNVGKDRFLEMNSGRETRRFIMYGRPEGHAARNHFGMLVYALREAIRQGVFAGEDWEFYALGTLGKIDDIDLGGSEKLRMVPKMPKEDYEEFLLTGDIGLSVITTPHPGIVHFQMAAYGLPTVTNKTDLRDDAWLAKQNRNLIPVEMSPETLVEGFRVAVERAKDLNTRYDNAVASPVMDEESCLRDALADLAAIVTK</sequence>
<evidence type="ECO:0000313" key="3">
    <source>
        <dbReference type="Proteomes" id="UP000182284"/>
    </source>
</evidence>
<dbReference type="AlphaFoldDB" id="A0A1G7KSP9"/>
<dbReference type="RefSeq" id="WP_074643646.1">
    <property type="nucleotide sequence ID" value="NZ_FNBL01000004.1"/>
</dbReference>
<protein>
    <recommendedName>
        <fullName evidence="1">WsaF C-terminal domain-containing protein</fullName>
    </recommendedName>
</protein>
<evidence type="ECO:0000259" key="1">
    <source>
        <dbReference type="Pfam" id="PF22772"/>
    </source>
</evidence>
<dbReference type="Gene3D" id="3.40.50.2000">
    <property type="entry name" value="Glycogen Phosphorylase B"/>
    <property type="match status" value="1"/>
</dbReference>
<dbReference type="EMBL" id="FNBL01000004">
    <property type="protein sequence ID" value="SDF39960.1"/>
    <property type="molecule type" value="Genomic_DNA"/>
</dbReference>
<organism evidence="2 3">
    <name type="scientific">Celeribacter baekdonensis</name>
    <dbReference type="NCBI Taxonomy" id="875171"/>
    <lineage>
        <taxon>Bacteria</taxon>
        <taxon>Pseudomonadati</taxon>
        <taxon>Pseudomonadota</taxon>
        <taxon>Alphaproteobacteria</taxon>
        <taxon>Rhodobacterales</taxon>
        <taxon>Roseobacteraceae</taxon>
        <taxon>Celeribacter</taxon>
    </lineage>
</organism>
<dbReference type="OrthoDB" id="9802649at2"/>
<reference evidence="2 3" key="1">
    <citation type="submission" date="2016-10" db="EMBL/GenBank/DDBJ databases">
        <authorList>
            <person name="de Groot N.N."/>
        </authorList>
    </citation>
    <scope>NUCLEOTIDE SEQUENCE [LARGE SCALE GENOMIC DNA]</scope>
    <source>
        <strain evidence="2 3">DSM 27375</strain>
    </source>
</reference>
<gene>
    <name evidence="2" type="ORF">SAMN04488117_10418</name>
</gene>
<dbReference type="InterPro" id="IPR055050">
    <property type="entry name" value="WsaF_C"/>
</dbReference>